<dbReference type="eggNOG" id="ENOG502RMWM">
    <property type="taxonomic scope" value="Eukaryota"/>
</dbReference>
<keyword evidence="3" id="KW-0862">Zinc</keyword>
<evidence type="ECO:0000256" key="1">
    <source>
        <dbReference type="ARBA" id="ARBA00022723"/>
    </source>
</evidence>
<sequence>MATPTFVCANWNPDNTDCSKIGRYSCGNCFLLAYCGPNCQKSHWFLHKTDCRSHLAKKTWNPDWVGENRTPAFVRGGIAVPYGGTRFLWGNIPAFDILRLGSNEGDDYREQLHLLFAASGDLRNVAKTIAQLPNCYKQPVSITMNDRDLDVVARNAIILLIAFVVDDINEAIDCMIHVWYSALIRTSDVIILQNRIHPLIKSVCEKIKNKPTSTILGKTWGFGNHSLRLVLRKPSWDALLSFLKIPEGLTAERANNIRIAATLAESRKDYRDRNLLLQSPSRRIAITRFWKDGLLLPFASPRSDFDEPNPTLFQTIDTWPMHDSANPLDGWSLKDVEDSPSGPATADIYGKLFYHVRAVLRAFIVRLSGIQVSLQLLQMDASDLPNFLKSGSFNRIEVSNISDSGYLGIRRTIDLMVPLLQDPHINPHATLITLFMNAVDENTTAEDRIADIARSLTTKRLHEYLPVKAKPTSMFDPALIKLDFARDFVTSHDHIFDRFVKDFKFAEAGQSNGAAVKERHTVVEKWPFRLKLRPGQSGAEEEFNRLLSGGVSGKERYMEWKRI</sequence>
<dbReference type="HOGENOM" id="CLU_018400_3_0_1"/>
<feature type="domain" description="MYND-type" evidence="5">
    <location>
        <begin position="5"/>
        <end position="51"/>
    </location>
</feature>
<dbReference type="OrthoDB" id="5282002at2759"/>
<dbReference type="Pfam" id="PF01753">
    <property type="entry name" value="zf-MYND"/>
    <property type="match status" value="1"/>
</dbReference>
<reference evidence="7" key="1">
    <citation type="journal article" date="2014" name="Genome Announc.">
        <title>Genome sequence of the pathogenic fungus Sporothrix schenckii (ATCC 58251).</title>
        <authorList>
            <person name="Cuomo C.A."/>
            <person name="Rodriguez-Del Valle N."/>
            <person name="Perez-Sanchez L."/>
            <person name="Abouelleil A."/>
            <person name="Goldberg J."/>
            <person name="Young S."/>
            <person name="Zeng Q."/>
            <person name="Birren B.W."/>
        </authorList>
    </citation>
    <scope>NUCLEOTIDE SEQUENCE [LARGE SCALE GENOMIC DNA]</scope>
    <source>
        <strain evidence="7">ATCC 58251 / de Perez 2211183</strain>
    </source>
</reference>
<accession>U7PSG2</accession>
<dbReference type="SUPFAM" id="SSF144232">
    <property type="entry name" value="HIT/MYND zinc finger-like"/>
    <property type="match status" value="1"/>
</dbReference>
<dbReference type="Gene3D" id="6.10.140.2220">
    <property type="match status" value="1"/>
</dbReference>
<evidence type="ECO:0000313" key="7">
    <source>
        <dbReference type="Proteomes" id="UP000018087"/>
    </source>
</evidence>
<keyword evidence="2 4" id="KW-0863">Zinc-finger</keyword>
<dbReference type="STRING" id="1391915.U7PSG2"/>
<dbReference type="Pfam" id="PF14737">
    <property type="entry name" value="DUF4470"/>
    <property type="match status" value="1"/>
</dbReference>
<gene>
    <name evidence="6" type="ORF">HMPREF1624_05552</name>
</gene>
<evidence type="ECO:0000256" key="2">
    <source>
        <dbReference type="ARBA" id="ARBA00022771"/>
    </source>
</evidence>
<dbReference type="EMBL" id="KI440847">
    <property type="protein sequence ID" value="ERS97385.1"/>
    <property type="molecule type" value="Genomic_DNA"/>
</dbReference>
<evidence type="ECO:0000256" key="3">
    <source>
        <dbReference type="ARBA" id="ARBA00022833"/>
    </source>
</evidence>
<dbReference type="InterPro" id="IPR027974">
    <property type="entry name" value="DUF4470"/>
</dbReference>
<name>U7PSG2_SPOS1</name>
<evidence type="ECO:0000256" key="4">
    <source>
        <dbReference type="PROSITE-ProRule" id="PRU00134"/>
    </source>
</evidence>
<dbReference type="PROSITE" id="PS50865">
    <property type="entry name" value="ZF_MYND_2"/>
    <property type="match status" value="1"/>
</dbReference>
<keyword evidence="7" id="KW-1185">Reference proteome</keyword>
<evidence type="ECO:0000259" key="5">
    <source>
        <dbReference type="PROSITE" id="PS50865"/>
    </source>
</evidence>
<dbReference type="Proteomes" id="UP000018087">
    <property type="component" value="Unassembled WGS sequence"/>
</dbReference>
<dbReference type="InterPro" id="IPR002893">
    <property type="entry name" value="Znf_MYND"/>
</dbReference>
<dbReference type="AlphaFoldDB" id="U7PSG2"/>
<keyword evidence="1" id="KW-0479">Metal-binding</keyword>
<organism evidence="6 7">
    <name type="scientific">Sporothrix schenckii (strain ATCC 58251 / de Perez 2211183)</name>
    <name type="common">Rose-picker's disease fungus</name>
    <dbReference type="NCBI Taxonomy" id="1391915"/>
    <lineage>
        <taxon>Eukaryota</taxon>
        <taxon>Fungi</taxon>
        <taxon>Dikarya</taxon>
        <taxon>Ascomycota</taxon>
        <taxon>Pezizomycotina</taxon>
        <taxon>Sordariomycetes</taxon>
        <taxon>Sordariomycetidae</taxon>
        <taxon>Ophiostomatales</taxon>
        <taxon>Ophiostomataceae</taxon>
        <taxon>Sporothrix</taxon>
    </lineage>
</organism>
<protein>
    <recommendedName>
        <fullName evidence="5">MYND-type domain-containing protein</fullName>
    </recommendedName>
</protein>
<evidence type="ECO:0000313" key="6">
    <source>
        <dbReference type="EMBL" id="ERS97385.1"/>
    </source>
</evidence>
<proteinExistence type="predicted"/>
<dbReference type="GO" id="GO:0008270">
    <property type="term" value="F:zinc ion binding"/>
    <property type="evidence" value="ECO:0007669"/>
    <property type="project" value="UniProtKB-KW"/>
</dbReference>